<dbReference type="GeneID" id="29741372"/>
<dbReference type="Pfam" id="PF20696">
    <property type="entry name" value="UbiD_C"/>
    <property type="match status" value="1"/>
</dbReference>
<evidence type="ECO:0000259" key="1">
    <source>
        <dbReference type="Pfam" id="PF01977"/>
    </source>
</evidence>
<dbReference type="RefSeq" id="WP_004492078.1">
    <property type="nucleotide sequence ID" value="NZ_CP006694.1"/>
</dbReference>
<feature type="domain" description="3-octaprenyl-4-hydroxybenzoate carboxy-lyase-like Rift-related" evidence="1">
    <location>
        <begin position="121"/>
        <end position="313"/>
    </location>
</feature>
<dbReference type="PANTHER" id="PTHR30108">
    <property type="entry name" value="3-OCTAPRENYL-4-HYDROXYBENZOATE CARBOXY-LYASE-RELATED"/>
    <property type="match status" value="1"/>
</dbReference>
<dbReference type="Pfam" id="PF01977">
    <property type="entry name" value="UbiD"/>
    <property type="match status" value="1"/>
</dbReference>
<dbReference type="GO" id="GO:0005737">
    <property type="term" value="C:cytoplasm"/>
    <property type="evidence" value="ECO:0007669"/>
    <property type="project" value="TreeGrafter"/>
</dbReference>
<name>A0A097ES34_9LEPT</name>
<dbReference type="InterPro" id="IPR048304">
    <property type="entry name" value="UbiD_Rift_dom"/>
</dbReference>
<dbReference type="InterPro" id="IPR049381">
    <property type="entry name" value="UbiD-like_C"/>
</dbReference>
<evidence type="ECO:0000313" key="4">
    <source>
        <dbReference type="EMBL" id="AIT10744.1"/>
    </source>
</evidence>
<dbReference type="AlphaFoldDB" id="A0A097ES34"/>
<reference evidence="4 5" key="1">
    <citation type="journal article" date="2012" name="Gene">
        <title>Sequence of Leptospira santarosai serovar Shermani genome and prediction of virulence-associated genes.</title>
        <authorList>
            <person name="Chou L.F."/>
            <person name="Chen Y.T."/>
            <person name="Lu C.W."/>
            <person name="Ko Y.C."/>
            <person name="Tang C.Y."/>
            <person name="Pan M.J."/>
            <person name="Tian Y.C."/>
            <person name="Chiu C.H."/>
            <person name="Hung C.C."/>
            <person name="Yang C.W."/>
        </authorList>
    </citation>
    <scope>NUCLEOTIDE SEQUENCE [LARGE SCALE GENOMIC DNA]</scope>
    <source>
        <strain evidence="4">LT 821</strain>
    </source>
</reference>
<dbReference type="Gene3D" id="3.40.1670.10">
    <property type="entry name" value="UbiD C-terminal domain-like"/>
    <property type="match status" value="1"/>
</dbReference>
<proteinExistence type="predicted"/>
<dbReference type="SUPFAM" id="SSF143968">
    <property type="entry name" value="UbiD C-terminal domain-like"/>
    <property type="match status" value="2"/>
</dbReference>
<dbReference type="Proteomes" id="UP000035800">
    <property type="component" value="Chromosome I"/>
</dbReference>
<reference evidence="4 5" key="2">
    <citation type="journal article" date="2014" name="Emerg. Microbes Infect.">
        <title>Potential impact on kidney infection: a whole-genome analysis of Leptospira santarosai serovar Shermani.</title>
        <authorList>
            <person name="Chou L.F."/>
            <person name="Chen T.W."/>
            <person name="Ko Y.C."/>
            <person name="Pan M.J."/>
            <person name="Tian Y.C."/>
            <person name="Chiu C.H."/>
            <person name="Tang P."/>
            <person name="Hung C.C."/>
            <person name="Yang C.W."/>
        </authorList>
    </citation>
    <scope>NUCLEOTIDE SEQUENCE</scope>
    <source>
        <strain evidence="4 5">LT 821</strain>
    </source>
</reference>
<dbReference type="NCBIfam" id="TIGR00148">
    <property type="entry name" value="UbiD family decarboxylase"/>
    <property type="match status" value="1"/>
</dbReference>
<dbReference type="SUPFAM" id="SSF50475">
    <property type="entry name" value="FMN-binding split barrel"/>
    <property type="match status" value="1"/>
</dbReference>
<protein>
    <submittedName>
        <fullName evidence="4">4-hydroxybenzoate decarboxylase</fullName>
    </submittedName>
</protein>
<evidence type="ECO:0000259" key="2">
    <source>
        <dbReference type="Pfam" id="PF20695"/>
    </source>
</evidence>
<sequence length="585" mass="65973">MKLRSTAEFVKELQRQKELLVIEEEVDPILELAEIQRRVVSKRGPAILFKNVKGSRFSVATNLYGSETRMKIAFGDDPIRFVQKIAHTIQHILPPTPAKIWALKNIAFQAFRVGLKKVNVAPVLENTLDSLHELPTIKSWPKDGGNFVTLPLVYTESPQTGKGNLGMYRIQIHGPMETGMHIQIHRGGGNHYYEAEKENRPLPVHIYTGGPPGLTIAAVAPLPEEISELILASLLMGEKLRIRRDRNLSSLPIVADADFLIQGIIPPKIRKPEGPFGDHYGYYALKHDYPIVQVKRIYHRKDAIWPATVVGRPPQEDHWIAEYLQDLLSPLFPVVMPAVKGIWAYEESGVHSLAAAVVKERYQGEAFTGALRILGEGQLSLTKVLLVTDQNVNLKNFRETFISVLERINPNTDIHIFANISQDTLDYTGPAVNRGSKAILLGSGKKKNDLKERFQGRFRNSSFKDPKVPYPGVLVVSGPGYKMKDEIPSKLLKEKAIRDFLFVFIVDDSEDSTRSDHDFIWSIFTRFEPAGDIYADTKLIRNHPVLYPPIVIDCRMKTWYPPLTEADAKTIRKVDDRFGGLIDSL</sequence>
<dbReference type="Pfam" id="PF20695">
    <property type="entry name" value="UbiD_N"/>
    <property type="match status" value="1"/>
</dbReference>
<accession>A0A097ES34</accession>
<evidence type="ECO:0000313" key="5">
    <source>
        <dbReference type="Proteomes" id="UP000035800"/>
    </source>
</evidence>
<dbReference type="FunFam" id="3.40.1670.10:FF:000005">
    <property type="entry name" value="UbiD family decarboxylase"/>
    <property type="match status" value="1"/>
</dbReference>
<dbReference type="InterPro" id="IPR049383">
    <property type="entry name" value="UbiD-like_N"/>
</dbReference>
<dbReference type="KEGG" id="lst:LSS_21840"/>
<feature type="domain" description="3-octaprenyl-4-hydroxybenzoate carboxy-lyase-like N-terminal" evidence="2">
    <location>
        <begin position="11"/>
        <end position="87"/>
    </location>
</feature>
<evidence type="ECO:0000259" key="3">
    <source>
        <dbReference type="Pfam" id="PF20696"/>
    </source>
</evidence>
<dbReference type="EMBL" id="CP006694">
    <property type="protein sequence ID" value="AIT10744.1"/>
    <property type="molecule type" value="Genomic_DNA"/>
</dbReference>
<dbReference type="InterPro" id="IPR002830">
    <property type="entry name" value="UbiD"/>
</dbReference>
<gene>
    <name evidence="4" type="ORF">LSS_21840</name>
</gene>
<dbReference type="PANTHER" id="PTHR30108:SF7">
    <property type="entry name" value="3-POLYPRENYL-4-HYDROXYBENZOATE DECARBOXYLASE"/>
    <property type="match status" value="1"/>
</dbReference>
<dbReference type="GO" id="GO:0016831">
    <property type="term" value="F:carboxy-lyase activity"/>
    <property type="evidence" value="ECO:0007669"/>
    <property type="project" value="InterPro"/>
</dbReference>
<feature type="domain" description="3-octaprenyl-4-hydroxybenzoate carboxy-lyase-like C-terminal" evidence="3">
    <location>
        <begin position="318"/>
        <end position="440"/>
    </location>
</feature>
<dbReference type="STRING" id="758847.LSS_21840"/>
<organism evidence="4 5">
    <name type="scientific">Leptospira santarosai serovar Shermani str. LT 821</name>
    <dbReference type="NCBI Taxonomy" id="758847"/>
    <lineage>
        <taxon>Bacteria</taxon>
        <taxon>Pseudomonadati</taxon>
        <taxon>Spirochaetota</taxon>
        <taxon>Spirochaetia</taxon>
        <taxon>Leptospirales</taxon>
        <taxon>Leptospiraceae</taxon>
        <taxon>Leptospira</taxon>
    </lineage>
</organism>